<evidence type="ECO:0008006" key="4">
    <source>
        <dbReference type="Google" id="ProtNLM"/>
    </source>
</evidence>
<dbReference type="KEGG" id="pnd:Pla175_25690"/>
<proteinExistence type="predicted"/>
<sequence precursor="true">MFARPFAVLLMTFATASAQESPLVLRTYPIGDVVLEVSDYPYEGSTTSGRSTGGLGGGGFMGGGGGGYAGGAGGAVSAPGPHQPANPAITIDAIIEAMTGAIEPESWAVNGEGDASVAVLGRMLVVSQTQDVHQQIESFLQLVRQNAEGRRTVGIDARWLMLTSDDLAKLTDQEQGAGPLLVNKAPLEEFTRRSTSRRAITNCFSGQLVHVVSGTRKNVVTGFIPVVGDLADPGVAGRLAQAAPRRSPFRTVQFSSGQGVSDSGFAEAPSSNVGYQPLVQSEVFGVVLEIRPTTIAENQDEVIVDLSSTLKSQASSEPAGPPALAARSLAPQIDRVEVNTAHLATTFIMPLGKPVLVGGLSYLPDSSVAAGEALQADPSSQETPQAYLVLEVR</sequence>
<dbReference type="EMBL" id="CP036291">
    <property type="protein sequence ID" value="QDU89182.1"/>
    <property type="molecule type" value="Genomic_DNA"/>
</dbReference>
<reference evidence="2 3" key="1">
    <citation type="submission" date="2019-02" db="EMBL/GenBank/DDBJ databases">
        <title>Deep-cultivation of Planctomycetes and their phenomic and genomic characterization uncovers novel biology.</title>
        <authorList>
            <person name="Wiegand S."/>
            <person name="Jogler M."/>
            <person name="Boedeker C."/>
            <person name="Pinto D."/>
            <person name="Vollmers J."/>
            <person name="Rivas-Marin E."/>
            <person name="Kohn T."/>
            <person name="Peeters S.H."/>
            <person name="Heuer A."/>
            <person name="Rast P."/>
            <person name="Oberbeckmann S."/>
            <person name="Bunk B."/>
            <person name="Jeske O."/>
            <person name="Meyerdierks A."/>
            <person name="Storesund J.E."/>
            <person name="Kallscheuer N."/>
            <person name="Luecker S."/>
            <person name="Lage O.M."/>
            <person name="Pohl T."/>
            <person name="Merkel B.J."/>
            <person name="Hornburger P."/>
            <person name="Mueller R.-W."/>
            <person name="Bruemmer F."/>
            <person name="Labrenz M."/>
            <person name="Spormann A.M."/>
            <person name="Op den Camp H."/>
            <person name="Overmann J."/>
            <person name="Amann R."/>
            <person name="Jetten M.S.M."/>
            <person name="Mascher T."/>
            <person name="Medema M.H."/>
            <person name="Devos D.P."/>
            <person name="Kaster A.-K."/>
            <person name="Ovreas L."/>
            <person name="Rohde M."/>
            <person name="Galperin M.Y."/>
            <person name="Jogler C."/>
        </authorList>
    </citation>
    <scope>NUCLEOTIDE SEQUENCE [LARGE SCALE GENOMIC DNA]</scope>
    <source>
        <strain evidence="2 3">Pla175</strain>
    </source>
</reference>
<dbReference type="Proteomes" id="UP000317429">
    <property type="component" value="Chromosome"/>
</dbReference>
<name>A0A518DCG5_9BACT</name>
<gene>
    <name evidence="2" type="ORF">Pla175_25690</name>
</gene>
<keyword evidence="1" id="KW-0732">Signal</keyword>
<accession>A0A518DCG5</accession>
<dbReference type="RefSeq" id="WP_145285187.1">
    <property type="nucleotide sequence ID" value="NZ_CP036291.1"/>
</dbReference>
<evidence type="ECO:0000256" key="1">
    <source>
        <dbReference type="SAM" id="SignalP"/>
    </source>
</evidence>
<dbReference type="AlphaFoldDB" id="A0A518DCG5"/>
<feature type="chain" id="PRO_5022183026" description="Bacterial type II and III secretion system protein" evidence="1">
    <location>
        <begin position="19"/>
        <end position="393"/>
    </location>
</feature>
<evidence type="ECO:0000313" key="2">
    <source>
        <dbReference type="EMBL" id="QDU89182.1"/>
    </source>
</evidence>
<keyword evidence="3" id="KW-1185">Reference proteome</keyword>
<protein>
    <recommendedName>
        <fullName evidence="4">Bacterial type II and III secretion system protein</fullName>
    </recommendedName>
</protein>
<organism evidence="2 3">
    <name type="scientific">Pirellulimonas nuda</name>
    <dbReference type="NCBI Taxonomy" id="2528009"/>
    <lineage>
        <taxon>Bacteria</taxon>
        <taxon>Pseudomonadati</taxon>
        <taxon>Planctomycetota</taxon>
        <taxon>Planctomycetia</taxon>
        <taxon>Pirellulales</taxon>
        <taxon>Lacipirellulaceae</taxon>
        <taxon>Pirellulimonas</taxon>
    </lineage>
</organism>
<dbReference type="OrthoDB" id="277020at2"/>
<feature type="signal peptide" evidence="1">
    <location>
        <begin position="1"/>
        <end position="18"/>
    </location>
</feature>
<evidence type="ECO:0000313" key="3">
    <source>
        <dbReference type="Proteomes" id="UP000317429"/>
    </source>
</evidence>